<name>A0ABY6Q347_9GAMM</name>
<dbReference type="GO" id="GO:0003848">
    <property type="term" value="F:2-amino-4-hydroxy-6-hydroxymethyldihydropteridine diphosphokinase activity"/>
    <property type="evidence" value="ECO:0007669"/>
    <property type="project" value="UniProtKB-EC"/>
</dbReference>
<evidence type="ECO:0000259" key="13">
    <source>
        <dbReference type="PROSITE" id="PS00794"/>
    </source>
</evidence>
<evidence type="ECO:0000256" key="5">
    <source>
        <dbReference type="ARBA" id="ARBA00022679"/>
    </source>
</evidence>
<protein>
    <recommendedName>
        <fullName evidence="4">2-amino-4-hydroxy-6-hydroxymethyldihydropteridine pyrophosphokinase</fullName>
        <ecNumber evidence="3">2.7.6.3</ecNumber>
    </recommendedName>
    <alternativeName>
        <fullName evidence="11">6-hydroxymethyl-7,8-dihydropterin pyrophosphokinase</fullName>
    </alternativeName>
    <alternativeName>
        <fullName evidence="12">7,8-dihydro-6-hydroxymethylpterin-pyrophosphokinase</fullName>
    </alternativeName>
</protein>
<evidence type="ECO:0000313" key="14">
    <source>
        <dbReference type="EMBL" id="UZP73255.1"/>
    </source>
</evidence>
<evidence type="ECO:0000256" key="3">
    <source>
        <dbReference type="ARBA" id="ARBA00013253"/>
    </source>
</evidence>
<evidence type="ECO:0000256" key="4">
    <source>
        <dbReference type="ARBA" id="ARBA00016218"/>
    </source>
</evidence>
<evidence type="ECO:0000256" key="6">
    <source>
        <dbReference type="ARBA" id="ARBA00022741"/>
    </source>
</evidence>
<dbReference type="SUPFAM" id="SSF55083">
    <property type="entry name" value="6-hydroxymethyl-7,8-dihydropterin pyrophosphokinase, HPPK"/>
    <property type="match status" value="1"/>
</dbReference>
<evidence type="ECO:0000256" key="7">
    <source>
        <dbReference type="ARBA" id="ARBA00022777"/>
    </source>
</evidence>
<evidence type="ECO:0000256" key="11">
    <source>
        <dbReference type="ARBA" id="ARBA00029766"/>
    </source>
</evidence>
<evidence type="ECO:0000256" key="9">
    <source>
        <dbReference type="ARBA" id="ARBA00022909"/>
    </source>
</evidence>
<accession>A0ABY6Q347</accession>
<evidence type="ECO:0000256" key="1">
    <source>
        <dbReference type="ARBA" id="ARBA00005051"/>
    </source>
</evidence>
<dbReference type="InterPro" id="IPR035907">
    <property type="entry name" value="Hppk_sf"/>
</dbReference>
<evidence type="ECO:0000313" key="15">
    <source>
        <dbReference type="Proteomes" id="UP001317963"/>
    </source>
</evidence>
<reference evidence="14 15" key="1">
    <citation type="submission" date="2019-02" db="EMBL/GenBank/DDBJ databases">
        <title>Halieaceae_genomes.</title>
        <authorList>
            <person name="Li S.-H."/>
        </authorList>
    </citation>
    <scope>NUCLEOTIDE SEQUENCE [LARGE SCALE GENOMIC DNA]</scope>
    <source>
        <strain evidence="14 15">JH123</strain>
    </source>
</reference>
<sequence>MTLAVIALGANIDAPIERLAEAYAHVSKMADFSVLDVSPIYQSPPMGPEDQPPYFNAVLSGEYTGEPLPLLRALQKIEASMGRVKTRHWGERCIDLDVIQLGDCVVHLPSLQIPHPGLRSRLFVVQPMIDILGADHRVPGLPELGTLREALSDDTLTLCPNTALG</sequence>
<dbReference type="NCBIfam" id="TIGR01498">
    <property type="entry name" value="folK"/>
    <property type="match status" value="1"/>
</dbReference>
<evidence type="ECO:0000256" key="8">
    <source>
        <dbReference type="ARBA" id="ARBA00022840"/>
    </source>
</evidence>
<dbReference type="PANTHER" id="PTHR43071:SF1">
    <property type="entry name" value="2-AMINO-4-HYDROXY-6-HYDROXYMETHYLDIHYDROPTERIDINE PYROPHOSPHOKINASE"/>
    <property type="match status" value="1"/>
</dbReference>
<dbReference type="EMBL" id="CP036501">
    <property type="protein sequence ID" value="UZP73255.1"/>
    <property type="molecule type" value="Genomic_DNA"/>
</dbReference>
<dbReference type="InterPro" id="IPR000550">
    <property type="entry name" value="Hppk"/>
</dbReference>
<dbReference type="Gene3D" id="3.30.70.560">
    <property type="entry name" value="7,8-Dihydro-6-hydroxymethylpterin-pyrophosphokinase HPPK"/>
    <property type="match status" value="1"/>
</dbReference>
<proteinExistence type="inferred from homology"/>
<feature type="domain" description="7,8-dihydro-6-hydroxymethylpterin-pyrophosphokinase" evidence="13">
    <location>
        <begin position="88"/>
        <end position="99"/>
    </location>
</feature>
<keyword evidence="9" id="KW-0289">Folate biosynthesis</keyword>
<organism evidence="14 15">
    <name type="scientific">Candidatus Paraluminiphilus aquimaris</name>
    <dbReference type="NCBI Taxonomy" id="2518994"/>
    <lineage>
        <taxon>Bacteria</taxon>
        <taxon>Pseudomonadati</taxon>
        <taxon>Pseudomonadota</taxon>
        <taxon>Gammaproteobacteria</taxon>
        <taxon>Cellvibrionales</taxon>
        <taxon>Halieaceae</taxon>
        <taxon>Candidatus Paraluminiphilus</taxon>
    </lineage>
</organism>
<evidence type="ECO:0000256" key="12">
    <source>
        <dbReference type="ARBA" id="ARBA00033413"/>
    </source>
</evidence>
<evidence type="ECO:0000256" key="10">
    <source>
        <dbReference type="ARBA" id="ARBA00029409"/>
    </source>
</evidence>
<comment type="pathway">
    <text evidence="1">Cofactor biosynthesis; tetrahydrofolate biosynthesis; 2-amino-4-hydroxy-6-hydroxymethyl-7,8-dihydropteridine diphosphate from 7,8-dihydroneopterin triphosphate: step 4/4.</text>
</comment>
<dbReference type="EC" id="2.7.6.3" evidence="3"/>
<comment type="similarity">
    <text evidence="2">Belongs to the HPPK family.</text>
</comment>
<keyword evidence="8" id="KW-0067">ATP-binding</keyword>
<keyword evidence="5 14" id="KW-0808">Transferase</keyword>
<keyword evidence="6" id="KW-0547">Nucleotide-binding</keyword>
<gene>
    <name evidence="14" type="primary">folK</name>
    <name evidence="14" type="ORF">E0F26_00225</name>
</gene>
<dbReference type="PROSITE" id="PS00794">
    <property type="entry name" value="HPPK"/>
    <property type="match status" value="1"/>
</dbReference>
<dbReference type="PANTHER" id="PTHR43071">
    <property type="entry name" value="2-AMINO-4-HYDROXY-6-HYDROXYMETHYLDIHYDROPTERIDINE PYROPHOSPHOKINASE"/>
    <property type="match status" value="1"/>
</dbReference>
<dbReference type="Pfam" id="PF01288">
    <property type="entry name" value="HPPK"/>
    <property type="match status" value="1"/>
</dbReference>
<evidence type="ECO:0000256" key="2">
    <source>
        <dbReference type="ARBA" id="ARBA00005810"/>
    </source>
</evidence>
<dbReference type="Proteomes" id="UP001317963">
    <property type="component" value="Chromosome"/>
</dbReference>
<keyword evidence="7" id="KW-0418">Kinase</keyword>
<keyword evidence="15" id="KW-1185">Reference proteome</keyword>
<dbReference type="RefSeq" id="WP_279242034.1">
    <property type="nucleotide sequence ID" value="NZ_CP036501.1"/>
</dbReference>
<dbReference type="CDD" id="cd00483">
    <property type="entry name" value="HPPK"/>
    <property type="match status" value="1"/>
</dbReference>
<comment type="function">
    <text evidence="10">Catalyzes the transfer of pyrophosphate from adenosine triphosphate (ATP) to 6-hydroxymethyl-7,8-dihydropterin, an enzymatic step in folate biosynthesis pathway.</text>
</comment>